<dbReference type="GO" id="GO:0032791">
    <property type="term" value="F:lead ion binding"/>
    <property type="evidence" value="ECO:0007669"/>
    <property type="project" value="TreeGrafter"/>
</dbReference>
<comment type="caution">
    <text evidence="2">The sequence shown here is derived from an EMBL/GenBank/DDBJ whole genome shotgun (WGS) entry which is preliminary data.</text>
</comment>
<dbReference type="PANTHER" id="PTHR39168">
    <property type="entry name" value="TRANSCRIPTIONAL REGULATOR-RELATED"/>
    <property type="match status" value="1"/>
</dbReference>
<dbReference type="InterPro" id="IPR011991">
    <property type="entry name" value="ArsR-like_HTH"/>
</dbReference>
<feature type="domain" description="HTH arsR-type" evidence="1">
    <location>
        <begin position="13"/>
        <end position="108"/>
    </location>
</feature>
<dbReference type="GO" id="GO:0003700">
    <property type="term" value="F:DNA-binding transcription factor activity"/>
    <property type="evidence" value="ECO:0007669"/>
    <property type="project" value="InterPro"/>
</dbReference>
<dbReference type="Pfam" id="PF01022">
    <property type="entry name" value="HTH_5"/>
    <property type="match status" value="1"/>
</dbReference>
<evidence type="ECO:0000313" key="3">
    <source>
        <dbReference type="Proteomes" id="UP000307430"/>
    </source>
</evidence>
<gene>
    <name evidence="2" type="ORF">FE839_23905</name>
</gene>
<evidence type="ECO:0000259" key="1">
    <source>
        <dbReference type="PROSITE" id="PS50987"/>
    </source>
</evidence>
<accession>A0A5R9L928</accession>
<dbReference type="InterPro" id="IPR052543">
    <property type="entry name" value="HTH_Metal-responsive_Reg"/>
</dbReference>
<evidence type="ECO:0000313" key="2">
    <source>
        <dbReference type="EMBL" id="TLV04790.1"/>
    </source>
</evidence>
<dbReference type="GO" id="GO:0097063">
    <property type="term" value="F:cadmium ion sensor activity"/>
    <property type="evidence" value="ECO:0007669"/>
    <property type="project" value="TreeGrafter"/>
</dbReference>
<dbReference type="GO" id="GO:0003677">
    <property type="term" value="F:DNA binding"/>
    <property type="evidence" value="ECO:0007669"/>
    <property type="project" value="TreeGrafter"/>
</dbReference>
<dbReference type="InterPro" id="IPR036388">
    <property type="entry name" value="WH-like_DNA-bd_sf"/>
</dbReference>
<reference evidence="2 3" key="1">
    <citation type="submission" date="2019-05" db="EMBL/GenBank/DDBJ databases">
        <title>Genome sequence of Klebsiella sp strain TOUT106.</title>
        <authorList>
            <person name="Rahi P."/>
            <person name="Chaudhari D."/>
        </authorList>
    </citation>
    <scope>NUCLEOTIDE SEQUENCE [LARGE SCALE GENOMIC DNA]</scope>
    <source>
        <strain evidence="2 3">TOUT106</strain>
    </source>
</reference>
<dbReference type="GO" id="GO:0046686">
    <property type="term" value="P:response to cadmium ion"/>
    <property type="evidence" value="ECO:0007669"/>
    <property type="project" value="TreeGrafter"/>
</dbReference>
<dbReference type="PANTHER" id="PTHR39168:SF1">
    <property type="entry name" value="TRANSCRIPTIONAL REGULATORY PROTEIN"/>
    <property type="match status" value="1"/>
</dbReference>
<name>A0A5R9L928_9ENTR</name>
<dbReference type="GO" id="GO:0010288">
    <property type="term" value="P:response to lead ion"/>
    <property type="evidence" value="ECO:0007669"/>
    <property type="project" value="TreeGrafter"/>
</dbReference>
<dbReference type="InterPro" id="IPR036390">
    <property type="entry name" value="WH_DNA-bd_sf"/>
</dbReference>
<dbReference type="CDD" id="cd00090">
    <property type="entry name" value="HTH_ARSR"/>
    <property type="match status" value="1"/>
</dbReference>
<keyword evidence="3" id="KW-1185">Reference proteome</keyword>
<proteinExistence type="predicted"/>
<dbReference type="SMART" id="SM00418">
    <property type="entry name" value="HTH_ARSR"/>
    <property type="match status" value="1"/>
</dbReference>
<protein>
    <submittedName>
        <fullName evidence="2">Winged helix-turn-helix transcriptional regulator</fullName>
    </submittedName>
</protein>
<dbReference type="EMBL" id="VCHQ01000043">
    <property type="protein sequence ID" value="TLV04790.1"/>
    <property type="molecule type" value="Genomic_DNA"/>
</dbReference>
<organism evidence="2 3">
    <name type="scientific">Klebsiella indica</name>
    <dbReference type="NCBI Taxonomy" id="2582917"/>
    <lineage>
        <taxon>Bacteria</taxon>
        <taxon>Pseudomonadati</taxon>
        <taxon>Pseudomonadota</taxon>
        <taxon>Gammaproteobacteria</taxon>
        <taxon>Enterobacterales</taxon>
        <taxon>Enterobacteriaceae</taxon>
        <taxon>Klebsiella/Raoultella group</taxon>
        <taxon>Klebsiella</taxon>
    </lineage>
</organism>
<dbReference type="PROSITE" id="PS50987">
    <property type="entry name" value="HTH_ARSR_2"/>
    <property type="match status" value="1"/>
</dbReference>
<dbReference type="Proteomes" id="UP000307430">
    <property type="component" value="Unassembled WGS sequence"/>
</dbReference>
<dbReference type="Gene3D" id="1.10.10.10">
    <property type="entry name" value="Winged helix-like DNA-binding domain superfamily/Winged helix DNA-binding domain"/>
    <property type="match status" value="1"/>
</dbReference>
<sequence length="243" mass="26817">MSKVLRRTDCIDSSDALEYSMAALAAAISDPSRVKMLCALMDGRAWTATELSVVADIAASTASSHLSRLVSEKLIICLSQGRHRYYQLAGTHIARLLEHMMGVSWRSESIAKISTPSSLRISRTCYDHLAGEIAVNLYDCMVSEGWVTADGASLTLAGHERFRQLGVKLNPKTRRKECCACLDWSERRFHLGGEAGAAFFACCEQKGWLNRAKGFREVRVTSSGKRAFKKLFGLCISESIKNT</sequence>
<dbReference type="AlphaFoldDB" id="A0A5R9L928"/>
<dbReference type="SUPFAM" id="SSF46785">
    <property type="entry name" value="Winged helix' DNA-binding domain"/>
    <property type="match status" value="1"/>
</dbReference>
<dbReference type="InterPro" id="IPR001845">
    <property type="entry name" value="HTH_ArsR_DNA-bd_dom"/>
</dbReference>